<evidence type="ECO:0000256" key="3">
    <source>
        <dbReference type="ARBA" id="ARBA00023054"/>
    </source>
</evidence>
<comment type="similarity">
    <text evidence="2">Belongs to the membrane fusion protein (MFP) (TC 8.A.1) family.</text>
</comment>
<dbReference type="Gene3D" id="2.40.30.170">
    <property type="match status" value="1"/>
</dbReference>
<evidence type="ECO:0000259" key="8">
    <source>
        <dbReference type="Pfam" id="PF25967"/>
    </source>
</evidence>
<gene>
    <name evidence="9" type="ORF">SAMN04244573_00315</name>
</gene>
<reference evidence="9 10" key="1">
    <citation type="submission" date="2016-10" db="EMBL/GenBank/DDBJ databases">
        <authorList>
            <person name="de Groot N.N."/>
        </authorList>
    </citation>
    <scope>NUCLEOTIDE SEQUENCE [LARGE SCALE GENOMIC DNA]</scope>
    <source>
        <strain evidence="9 10">DSM 378</strain>
    </source>
</reference>
<dbReference type="Proteomes" id="UP000199267">
    <property type="component" value="Unassembled WGS sequence"/>
</dbReference>
<dbReference type="PANTHER" id="PTHR30158">
    <property type="entry name" value="ACRA/E-RELATED COMPONENT OF DRUG EFFLUX TRANSPORTER"/>
    <property type="match status" value="1"/>
</dbReference>
<evidence type="ECO:0000259" key="5">
    <source>
        <dbReference type="Pfam" id="PF25876"/>
    </source>
</evidence>
<dbReference type="InterPro" id="IPR058627">
    <property type="entry name" value="MdtA-like_C"/>
</dbReference>
<evidence type="ECO:0000259" key="7">
    <source>
        <dbReference type="Pfam" id="PF25944"/>
    </source>
</evidence>
<evidence type="ECO:0000259" key="6">
    <source>
        <dbReference type="Pfam" id="PF25917"/>
    </source>
</evidence>
<name>A0A1H8ZZZ5_9GAMM</name>
<dbReference type="Pfam" id="PF25944">
    <property type="entry name" value="Beta-barrel_RND"/>
    <property type="match status" value="1"/>
</dbReference>
<dbReference type="Gene3D" id="2.40.420.20">
    <property type="match status" value="1"/>
</dbReference>
<dbReference type="SUPFAM" id="SSF111369">
    <property type="entry name" value="HlyD-like secretion proteins"/>
    <property type="match status" value="1"/>
</dbReference>
<feature type="domain" description="Multidrug resistance protein MdtA-like barrel-sandwich hybrid" evidence="6">
    <location>
        <begin position="75"/>
        <end position="211"/>
    </location>
</feature>
<evidence type="ECO:0000256" key="2">
    <source>
        <dbReference type="ARBA" id="ARBA00009477"/>
    </source>
</evidence>
<dbReference type="Gene3D" id="1.10.287.470">
    <property type="entry name" value="Helix hairpin bin"/>
    <property type="match status" value="1"/>
</dbReference>
<evidence type="ECO:0000313" key="9">
    <source>
        <dbReference type="EMBL" id="SEP69964.1"/>
    </source>
</evidence>
<sequence>MITRSFRRTRPGFGRLPSRLGLRIACLAGGLALLAGCDEKPAAPTRPPIEVTAMTLAARDTPVTLEFVAQTESSREVEIRARVAGFLDKRLYKEGDLVKVGQVLFQMDRKPFEAALQSAQGQLAQQQALLEMARADLVRVRPLVKIGALSKKSLDDAIGNERQAQAAVLSAEGLVRTAQINLGYTTITSPLTGVSSFAKQQDGSYVTPGEAGLLTYVSQVDPMYVNFSLSENEMLKYRNEIATNQLRFPPNNAFEVEVVLADGSVVPDRGRLSFADFAFSETTGTFLIRAELANSKGLLRPGQFVRAHVKGAIRPKAVLVPQRAVLQGPRSHYVWVIDNDGKPEQRVVEMGDWHGDDWFVSQGLRLGERIVVDGAIRVAPGAQLKIVEASPAAESAGDTSDSQRPVAAEALPGQQERMKVGPSDKGSAP</sequence>
<dbReference type="FunFam" id="2.40.420.20:FF:000001">
    <property type="entry name" value="Efflux RND transporter periplasmic adaptor subunit"/>
    <property type="match status" value="1"/>
</dbReference>
<evidence type="ECO:0000256" key="4">
    <source>
        <dbReference type="SAM" id="MobiDB-lite"/>
    </source>
</evidence>
<feature type="domain" description="Multidrug resistance protein MdtA-like C-terminal permuted SH3" evidence="8">
    <location>
        <begin position="317"/>
        <end position="375"/>
    </location>
</feature>
<dbReference type="InterPro" id="IPR058626">
    <property type="entry name" value="MdtA-like_b-barrel"/>
</dbReference>
<dbReference type="GO" id="GO:0022857">
    <property type="term" value="F:transmembrane transporter activity"/>
    <property type="evidence" value="ECO:0007669"/>
    <property type="project" value="InterPro"/>
</dbReference>
<dbReference type="Pfam" id="PF25917">
    <property type="entry name" value="BSH_RND"/>
    <property type="match status" value="1"/>
</dbReference>
<dbReference type="EMBL" id="FOFJ01000002">
    <property type="protein sequence ID" value="SEP69964.1"/>
    <property type="molecule type" value="Genomic_DNA"/>
</dbReference>
<dbReference type="InterPro" id="IPR006143">
    <property type="entry name" value="RND_pump_MFP"/>
</dbReference>
<proteinExistence type="inferred from homology"/>
<protein>
    <submittedName>
        <fullName evidence="9">Membrane fusion protein, multidrug efflux system</fullName>
    </submittedName>
</protein>
<dbReference type="AlphaFoldDB" id="A0A1H8ZZZ5"/>
<comment type="subcellular location">
    <subcellularLocation>
        <location evidence="1">Cell inner membrane</location>
        <topology evidence="1">Lipid-anchor</topology>
    </subcellularLocation>
</comment>
<dbReference type="Gene3D" id="2.40.50.100">
    <property type="match status" value="1"/>
</dbReference>
<dbReference type="GO" id="GO:0005886">
    <property type="term" value="C:plasma membrane"/>
    <property type="evidence" value="ECO:0007669"/>
    <property type="project" value="UniProtKB-SubCell"/>
</dbReference>
<dbReference type="Pfam" id="PF25876">
    <property type="entry name" value="HH_MFP_RND"/>
    <property type="match status" value="1"/>
</dbReference>
<feature type="region of interest" description="Disordered" evidence="4">
    <location>
        <begin position="390"/>
        <end position="429"/>
    </location>
</feature>
<feature type="domain" description="Multidrug resistance protein MdtA-like beta-barrel" evidence="7">
    <location>
        <begin position="222"/>
        <end position="310"/>
    </location>
</feature>
<organism evidence="9 10">
    <name type="scientific">Azotobacter beijerinckii</name>
    <dbReference type="NCBI Taxonomy" id="170623"/>
    <lineage>
        <taxon>Bacteria</taxon>
        <taxon>Pseudomonadati</taxon>
        <taxon>Pseudomonadota</taxon>
        <taxon>Gammaproteobacteria</taxon>
        <taxon>Pseudomonadales</taxon>
        <taxon>Pseudomonadaceae</taxon>
        <taxon>Azotobacter</taxon>
    </lineage>
</organism>
<dbReference type="NCBIfam" id="TIGR01730">
    <property type="entry name" value="RND_mfp"/>
    <property type="match status" value="1"/>
</dbReference>
<evidence type="ECO:0000256" key="1">
    <source>
        <dbReference type="ARBA" id="ARBA00004519"/>
    </source>
</evidence>
<dbReference type="Pfam" id="PF25967">
    <property type="entry name" value="RND-MFP_C"/>
    <property type="match status" value="1"/>
</dbReference>
<feature type="domain" description="Multidrug resistance protein MdtA-like alpha-helical hairpin" evidence="5">
    <location>
        <begin position="116"/>
        <end position="185"/>
    </location>
</feature>
<dbReference type="InterPro" id="IPR058625">
    <property type="entry name" value="MdtA-like_BSH"/>
</dbReference>
<dbReference type="InterPro" id="IPR058624">
    <property type="entry name" value="MdtA-like_HH"/>
</dbReference>
<accession>A0A1H8ZZZ5</accession>
<dbReference type="GO" id="GO:0046677">
    <property type="term" value="P:response to antibiotic"/>
    <property type="evidence" value="ECO:0007669"/>
    <property type="project" value="TreeGrafter"/>
</dbReference>
<keyword evidence="3" id="KW-0175">Coiled coil</keyword>
<evidence type="ECO:0000313" key="10">
    <source>
        <dbReference type="Proteomes" id="UP000199267"/>
    </source>
</evidence>